<dbReference type="PROSITE" id="PS50893">
    <property type="entry name" value="ABC_TRANSPORTER_2"/>
    <property type="match status" value="1"/>
</dbReference>
<evidence type="ECO:0000256" key="4">
    <source>
        <dbReference type="ARBA" id="ARBA00022840"/>
    </source>
</evidence>
<organism evidence="6 7">
    <name type="scientific">Occultella aeris</name>
    <dbReference type="NCBI Taxonomy" id="2761496"/>
    <lineage>
        <taxon>Bacteria</taxon>
        <taxon>Bacillati</taxon>
        <taxon>Actinomycetota</taxon>
        <taxon>Actinomycetes</taxon>
        <taxon>Micrococcales</taxon>
        <taxon>Ruaniaceae</taxon>
        <taxon>Occultella</taxon>
    </lineage>
</organism>
<evidence type="ECO:0000313" key="6">
    <source>
        <dbReference type="EMBL" id="VZO36527.1"/>
    </source>
</evidence>
<reference evidence="6 7" key="1">
    <citation type="submission" date="2019-11" db="EMBL/GenBank/DDBJ databases">
        <authorList>
            <person name="Criscuolo A."/>
        </authorList>
    </citation>
    <scope>NUCLEOTIDE SEQUENCE [LARGE SCALE GENOMIC DNA]</scope>
    <source>
        <strain evidence="6">CIP111667</strain>
    </source>
</reference>
<dbReference type="InterPro" id="IPR003593">
    <property type="entry name" value="AAA+_ATPase"/>
</dbReference>
<dbReference type="SUPFAM" id="SSF52540">
    <property type="entry name" value="P-loop containing nucleoside triphosphate hydrolases"/>
    <property type="match status" value="1"/>
</dbReference>
<dbReference type="Pfam" id="PF08352">
    <property type="entry name" value="oligo_HPY"/>
    <property type="match status" value="1"/>
</dbReference>
<dbReference type="InterPro" id="IPR013563">
    <property type="entry name" value="Oligopep_ABC_C"/>
</dbReference>
<keyword evidence="2" id="KW-0813">Transport</keyword>
<dbReference type="PROSITE" id="PS00211">
    <property type="entry name" value="ABC_TRANSPORTER_1"/>
    <property type="match status" value="1"/>
</dbReference>
<accession>A0A7M4DHY0</accession>
<dbReference type="AlphaFoldDB" id="A0A7M4DHY0"/>
<dbReference type="GO" id="GO:0015833">
    <property type="term" value="P:peptide transport"/>
    <property type="evidence" value="ECO:0007669"/>
    <property type="project" value="InterPro"/>
</dbReference>
<sequence>MSQDTEVVSETAGPDTSDVLLETRQLSKSFPITKGMWGRTVGHVKAVESVDLQIKQGQTVGLVGESGCGKSTLGRCILRAHEPTSGEILYRRADGRVVDLAPLTERQLRPYRTDIRMVFQDPFSSLNPRMTLAEIVGEPLRVNKVVKESEVEDRVATLLTRVGLRPEYLRRYPNAFSGGERQRVGLARALALDPRLVVADEAVSALDVSVRAQILNLMRDLQTDENLTYLFISHDLGMVEYMADEVVVMYVGHVVETGPTAELYRRPHHPYTEALLSAVPNPDPNAAKRRERIVLRGEVADPSDVPSGCPFRTRCAYAQELCETEVPSLREIAPGRRVACHFSEELGLRGIEDLGAA</sequence>
<dbReference type="InterPro" id="IPR017871">
    <property type="entry name" value="ABC_transporter-like_CS"/>
</dbReference>
<dbReference type="SMART" id="SM00382">
    <property type="entry name" value="AAA"/>
    <property type="match status" value="1"/>
</dbReference>
<dbReference type="Gene3D" id="3.40.50.300">
    <property type="entry name" value="P-loop containing nucleotide triphosphate hydrolases"/>
    <property type="match status" value="1"/>
</dbReference>
<keyword evidence="7" id="KW-1185">Reference proteome</keyword>
<protein>
    <submittedName>
        <fullName evidence="6">Oligopeptide transport ATP-binding protein OppF</fullName>
    </submittedName>
</protein>
<gene>
    <name evidence="6" type="primary">oppF_2</name>
    <name evidence="6" type="ORF">HALOF300_01731</name>
</gene>
<dbReference type="EMBL" id="CACRYJ010000024">
    <property type="protein sequence ID" value="VZO36527.1"/>
    <property type="molecule type" value="Genomic_DNA"/>
</dbReference>
<evidence type="ECO:0000256" key="2">
    <source>
        <dbReference type="ARBA" id="ARBA00022448"/>
    </source>
</evidence>
<dbReference type="GO" id="GO:0016887">
    <property type="term" value="F:ATP hydrolysis activity"/>
    <property type="evidence" value="ECO:0007669"/>
    <property type="project" value="InterPro"/>
</dbReference>
<feature type="domain" description="ABC transporter" evidence="5">
    <location>
        <begin position="21"/>
        <end position="276"/>
    </location>
</feature>
<keyword evidence="3" id="KW-0547">Nucleotide-binding</keyword>
<dbReference type="CDD" id="cd03257">
    <property type="entry name" value="ABC_NikE_OppD_transporters"/>
    <property type="match status" value="1"/>
</dbReference>
<evidence type="ECO:0000259" key="5">
    <source>
        <dbReference type="PROSITE" id="PS50893"/>
    </source>
</evidence>
<dbReference type="InterPro" id="IPR027417">
    <property type="entry name" value="P-loop_NTPase"/>
</dbReference>
<dbReference type="NCBIfam" id="TIGR01727">
    <property type="entry name" value="oligo_HPY"/>
    <property type="match status" value="1"/>
</dbReference>
<dbReference type="InterPro" id="IPR003439">
    <property type="entry name" value="ABC_transporter-like_ATP-bd"/>
</dbReference>
<dbReference type="RefSeq" id="WP_156740543.1">
    <property type="nucleotide sequence ID" value="NZ_CACRYJ010000024.1"/>
</dbReference>
<dbReference type="PANTHER" id="PTHR43776:SF7">
    <property type="entry name" value="D,D-DIPEPTIDE TRANSPORT ATP-BINDING PROTEIN DDPF-RELATED"/>
    <property type="match status" value="1"/>
</dbReference>
<keyword evidence="4 6" id="KW-0067">ATP-binding</keyword>
<proteinExistence type="inferred from homology"/>
<dbReference type="Proteomes" id="UP000419743">
    <property type="component" value="Unassembled WGS sequence"/>
</dbReference>
<evidence type="ECO:0000256" key="1">
    <source>
        <dbReference type="ARBA" id="ARBA00005417"/>
    </source>
</evidence>
<dbReference type="PANTHER" id="PTHR43776">
    <property type="entry name" value="TRANSPORT ATP-BINDING PROTEIN"/>
    <property type="match status" value="1"/>
</dbReference>
<comment type="similarity">
    <text evidence="1">Belongs to the ABC transporter superfamily.</text>
</comment>
<dbReference type="GO" id="GO:0055085">
    <property type="term" value="P:transmembrane transport"/>
    <property type="evidence" value="ECO:0007669"/>
    <property type="project" value="UniProtKB-ARBA"/>
</dbReference>
<dbReference type="Pfam" id="PF00005">
    <property type="entry name" value="ABC_tran"/>
    <property type="match status" value="1"/>
</dbReference>
<evidence type="ECO:0000313" key="7">
    <source>
        <dbReference type="Proteomes" id="UP000419743"/>
    </source>
</evidence>
<evidence type="ECO:0000256" key="3">
    <source>
        <dbReference type="ARBA" id="ARBA00022741"/>
    </source>
</evidence>
<name>A0A7M4DHY0_9MICO</name>
<dbReference type="FunFam" id="3.40.50.300:FF:000016">
    <property type="entry name" value="Oligopeptide ABC transporter ATP-binding component"/>
    <property type="match status" value="1"/>
</dbReference>
<dbReference type="GO" id="GO:0005524">
    <property type="term" value="F:ATP binding"/>
    <property type="evidence" value="ECO:0007669"/>
    <property type="project" value="UniProtKB-KW"/>
</dbReference>
<dbReference type="InterPro" id="IPR050319">
    <property type="entry name" value="ABC_transp_ATP-bind"/>
</dbReference>
<comment type="caution">
    <text evidence="6">The sequence shown here is derived from an EMBL/GenBank/DDBJ whole genome shotgun (WGS) entry which is preliminary data.</text>
</comment>